<evidence type="ECO:0000313" key="3">
    <source>
        <dbReference type="EMBL" id="TVX95099.1"/>
    </source>
</evidence>
<feature type="region of interest" description="Disordered" evidence="1">
    <location>
        <begin position="856"/>
        <end position="875"/>
    </location>
</feature>
<gene>
    <name evidence="3" type="ORF">FPZ45_24145</name>
</gene>
<dbReference type="AlphaFoldDB" id="A0A559J5E8"/>
<organism evidence="3 4">
    <name type="scientific">Cohnella terricola</name>
    <dbReference type="NCBI Taxonomy" id="1289167"/>
    <lineage>
        <taxon>Bacteria</taxon>
        <taxon>Bacillati</taxon>
        <taxon>Bacillota</taxon>
        <taxon>Bacilli</taxon>
        <taxon>Bacillales</taxon>
        <taxon>Paenibacillaceae</taxon>
        <taxon>Cohnella</taxon>
    </lineage>
</organism>
<protein>
    <recommendedName>
        <fullName evidence="5">Phage late control gene D protein (GPD)</fullName>
    </recommendedName>
</protein>
<feature type="transmembrane region" description="Helical" evidence="2">
    <location>
        <begin position="735"/>
        <end position="754"/>
    </location>
</feature>
<comment type="caution">
    <text evidence="3">The sequence shown here is derived from an EMBL/GenBank/DDBJ whole genome shotgun (WGS) entry which is preliminary data.</text>
</comment>
<evidence type="ECO:0000256" key="2">
    <source>
        <dbReference type="SAM" id="Phobius"/>
    </source>
</evidence>
<dbReference type="OrthoDB" id="2490673at2"/>
<feature type="transmembrane region" description="Helical" evidence="2">
    <location>
        <begin position="710"/>
        <end position="728"/>
    </location>
</feature>
<name>A0A559J5E8_9BACL</name>
<keyword evidence="2" id="KW-0812">Transmembrane</keyword>
<evidence type="ECO:0000313" key="4">
    <source>
        <dbReference type="Proteomes" id="UP000316330"/>
    </source>
</evidence>
<evidence type="ECO:0008006" key="5">
    <source>
        <dbReference type="Google" id="ProtNLM"/>
    </source>
</evidence>
<dbReference type="RefSeq" id="WP_144707223.1">
    <property type="nucleotide sequence ID" value="NZ_VNJJ01000025.1"/>
</dbReference>
<dbReference type="Pfam" id="PF05954">
    <property type="entry name" value="Phage_GPD"/>
    <property type="match status" value="1"/>
</dbReference>
<dbReference type="Proteomes" id="UP000316330">
    <property type="component" value="Unassembled WGS sequence"/>
</dbReference>
<sequence>MKAWHEADGFQLQFPYELKAVRSLQIVQSFNEHTRCYLTVMMTEKHSEACMRNASYKDSLLIRKPGTPQNEYWFSGGISSVDISVEDGIPCVTIEAVSRTYEMDMQRNSRSYQNKQNTYTDIIKELVEGYPGGDAQNEATQPGAVIGELIVQYEETDWQFLKRLASRIGTVILPDVTMDATRVYFGVPDFSWGKVLKANGYSMIQDRASYLTYKAAGETLTESEWISYSVLSDQYFQVGENVSFKHQTWVISKSVITYDKGSLIREYVLVKRSALRRKSKMNRAIQGVSLEGKVVKRANNMVKVHLDIDKVHDKQGNWWFPYSAEGNNIFHCMPDEGARIKVYFPDGIEKKAFAINSVRGNHEEMQSRTVFQTPTTKAFHMPGEAKMELKDTGVLFEKGTVSLSLDKNSISVNADEDILLLAGNVIDMGNKESDKVLESIRMTAKEFIALQTNTKQYVMMSPYQIGIRSARIDFEKVEMDFVDMLTDEELQELYIDDQFENELFNYQLEWFERVHSVVYIPDSTKATMRANIRERVNNDPNRKELARVKMGKYDKEDLKVKYLTKNIKREETREKSKEELAQNKSNYEAQYKEYGQALAERHKAIEVAKNNKGSTTETNVSNGEGLAEQSTNQMMKPAEQKKNSTVWDKVVGGVSGLIDGLVKHIDKEQLMEWELANVIPQKPEYLSKKDMPVIYLSRYSNQILKIDPQMTAAVLGILMGVVAIVLSIPTGGMSVYLAIIATAGATLGAMQIVISVKELEALNEGKTDTKQRVFGIDQEDLNNMGIILGVVSLSMLAKHGILKLSDKFVNTRNVVALEEIADLSKVVTPSNNVISSERVLETIRISETTRDASNIGDGAKASITNKFPNDPIPSNGRITPYQIENGRIKGVNGQTQFDFIINAEGKLIIGNKHQFLANNMDVKAAGSIKLDGKGQLRRISNDSGHYRPTVEEATHFDDLFRKAGIDTSKTWMEMYKFEFNSEGFITKYWVDSRWEVKK</sequence>
<evidence type="ECO:0000256" key="1">
    <source>
        <dbReference type="SAM" id="MobiDB-lite"/>
    </source>
</evidence>
<dbReference type="EMBL" id="VNJJ01000025">
    <property type="protein sequence ID" value="TVX95099.1"/>
    <property type="molecule type" value="Genomic_DNA"/>
</dbReference>
<reference evidence="3 4" key="1">
    <citation type="submission" date="2019-07" db="EMBL/GenBank/DDBJ databases">
        <authorList>
            <person name="Kim J."/>
        </authorList>
    </citation>
    <scope>NUCLEOTIDE SEQUENCE [LARGE SCALE GENOMIC DNA]</scope>
    <source>
        <strain evidence="3 4">G13</strain>
    </source>
</reference>
<dbReference type="Gene3D" id="3.55.50.10">
    <property type="entry name" value="Baseplate protein-like domains"/>
    <property type="match status" value="1"/>
</dbReference>
<feature type="region of interest" description="Disordered" evidence="1">
    <location>
        <begin position="611"/>
        <end position="631"/>
    </location>
</feature>
<proteinExistence type="predicted"/>
<dbReference type="SUPFAM" id="SSF69279">
    <property type="entry name" value="Phage tail proteins"/>
    <property type="match status" value="1"/>
</dbReference>
<accession>A0A559J5E8</accession>
<keyword evidence="2" id="KW-1133">Transmembrane helix</keyword>
<keyword evidence="2" id="KW-0472">Membrane</keyword>
<keyword evidence="4" id="KW-1185">Reference proteome</keyword>